<dbReference type="Gene3D" id="3.40.630.10">
    <property type="entry name" value="Zn peptidases"/>
    <property type="match status" value="1"/>
</dbReference>
<dbReference type="GO" id="GO:0008270">
    <property type="term" value="F:zinc ion binding"/>
    <property type="evidence" value="ECO:0007669"/>
    <property type="project" value="InterPro"/>
</dbReference>
<dbReference type="RefSeq" id="WP_127697633.1">
    <property type="nucleotide sequence ID" value="NZ_SACS01000002.1"/>
</dbReference>
<evidence type="ECO:0000256" key="4">
    <source>
        <dbReference type="SAM" id="SignalP"/>
    </source>
</evidence>
<proteinExistence type="inferred from homology"/>
<keyword evidence="4" id="KW-0732">Signal</keyword>
<accession>A0A437R3A1</accession>
<comment type="similarity">
    <text evidence="2 3">Belongs to the peptidase M14 family.</text>
</comment>
<dbReference type="PANTHER" id="PTHR11705">
    <property type="entry name" value="PROTEASE FAMILY M14 CARBOXYPEPTIDASE A,B"/>
    <property type="match status" value="1"/>
</dbReference>
<dbReference type="OrthoDB" id="9767214at2"/>
<dbReference type="GO" id="GO:0006508">
    <property type="term" value="P:proteolysis"/>
    <property type="evidence" value="ECO:0007669"/>
    <property type="project" value="InterPro"/>
</dbReference>
<comment type="cofactor">
    <cofactor evidence="1">
        <name>Zn(2+)</name>
        <dbReference type="ChEBI" id="CHEBI:29105"/>
    </cofactor>
</comment>
<keyword evidence="6" id="KW-0645">Protease</keyword>
<sequence length="589" mass="66559">MKALFLFATTLVLPVAAADHLPPLLPWDGPTQALIQPQHPWVTPAELTDLTATPDYAQTISYLKKLVESSPLFRLEVIGQSPQGRDIYLVKASSQPDLIGKSGRPTLLVQAGIHSGEIDGKDAGLMLLRDIAHGDKAGLLAQVDLLFIPVLSVDAHERRGEHHRMNQRGPLQQGWRSNASNLNLNRDYAKADSLEMRALLKVLNQYQPDLYMDVHVTDGEDYQYDITYGFNEPFASLSPNGASWLAQVYRPYLDRQLSRQGHIPGPLVFGLDRMDFSKGLSGSTSTPRFSNGYGDVRHLPTILVENHSLKPYKQRVLGTYVLLEQTLKLLQEQGKALQLAKKADENFRPQQQVLLFKAAEQPDLINFKGMSYEIAHSDISKAPYVKWTGQAKDYVDFPVYWEKVPAIETEVPTAYWIPPQYQDVIQRLEIHGVKMSRLTATKTLELQQLVASKPEFASKSFEGRVGVSATFTPQWRQLELVPGSVRVSTDQPLGALAVALLQPQAPDSFFSWGFFHGMFERTEYFETYAMIPWIEQQLVADPKLKQQFDQAVQADATLQKDGQARLNWFYQRSPFYDQAYLKYPVLLER</sequence>
<dbReference type="InterPro" id="IPR000834">
    <property type="entry name" value="Peptidase_M14"/>
</dbReference>
<evidence type="ECO:0000256" key="1">
    <source>
        <dbReference type="ARBA" id="ARBA00001947"/>
    </source>
</evidence>
<keyword evidence="6" id="KW-0121">Carboxypeptidase</keyword>
<feature type="domain" description="Peptidase M14" evidence="5">
    <location>
        <begin position="52"/>
        <end position="327"/>
    </location>
</feature>
<feature type="active site" description="Proton donor/acceptor" evidence="3">
    <location>
        <position position="305"/>
    </location>
</feature>
<evidence type="ECO:0000313" key="6">
    <source>
        <dbReference type="EMBL" id="RVU41250.1"/>
    </source>
</evidence>
<comment type="caution">
    <text evidence="6">The sequence shown here is derived from an EMBL/GenBank/DDBJ whole genome shotgun (WGS) entry which is preliminary data.</text>
</comment>
<organism evidence="6 7">
    <name type="scientific">Rheinheimera riviphila</name>
    <dbReference type="NCBI Taxonomy" id="1834037"/>
    <lineage>
        <taxon>Bacteria</taxon>
        <taxon>Pseudomonadati</taxon>
        <taxon>Pseudomonadota</taxon>
        <taxon>Gammaproteobacteria</taxon>
        <taxon>Chromatiales</taxon>
        <taxon>Chromatiaceae</taxon>
        <taxon>Rheinheimera</taxon>
    </lineage>
</organism>
<dbReference type="GO" id="GO:0005615">
    <property type="term" value="C:extracellular space"/>
    <property type="evidence" value="ECO:0007669"/>
    <property type="project" value="TreeGrafter"/>
</dbReference>
<feature type="chain" id="PRO_5019434223" evidence="4">
    <location>
        <begin position="18"/>
        <end position="589"/>
    </location>
</feature>
<gene>
    <name evidence="6" type="ORF">EOE67_03350</name>
</gene>
<dbReference type="GO" id="GO:0004181">
    <property type="term" value="F:metallocarboxypeptidase activity"/>
    <property type="evidence" value="ECO:0007669"/>
    <property type="project" value="InterPro"/>
</dbReference>
<dbReference type="PROSITE" id="PS52035">
    <property type="entry name" value="PEPTIDASE_M14"/>
    <property type="match status" value="1"/>
</dbReference>
<name>A0A437R3A1_9GAMM</name>
<dbReference type="SMART" id="SM00631">
    <property type="entry name" value="Zn_pept"/>
    <property type="match status" value="1"/>
</dbReference>
<dbReference type="AlphaFoldDB" id="A0A437R3A1"/>
<dbReference type="EMBL" id="SACS01000002">
    <property type="protein sequence ID" value="RVU41250.1"/>
    <property type="molecule type" value="Genomic_DNA"/>
</dbReference>
<evidence type="ECO:0000313" key="7">
    <source>
        <dbReference type="Proteomes" id="UP000283077"/>
    </source>
</evidence>
<keyword evidence="6" id="KW-0378">Hydrolase</keyword>
<dbReference type="Pfam" id="PF00246">
    <property type="entry name" value="Peptidase_M14"/>
    <property type="match status" value="1"/>
</dbReference>
<protein>
    <submittedName>
        <fullName evidence="6">Carboxypeptidase</fullName>
    </submittedName>
</protein>
<dbReference type="PANTHER" id="PTHR11705:SF145">
    <property type="entry name" value="PEPTIDASE M14 CARBOXYPEPTIDASE A DOMAIN-CONTAINING PROTEIN"/>
    <property type="match status" value="1"/>
</dbReference>
<evidence type="ECO:0000256" key="2">
    <source>
        <dbReference type="ARBA" id="ARBA00005988"/>
    </source>
</evidence>
<dbReference type="SUPFAM" id="SSF53187">
    <property type="entry name" value="Zn-dependent exopeptidases"/>
    <property type="match status" value="1"/>
</dbReference>
<dbReference type="Proteomes" id="UP000283077">
    <property type="component" value="Unassembled WGS sequence"/>
</dbReference>
<feature type="signal peptide" evidence="4">
    <location>
        <begin position="1"/>
        <end position="17"/>
    </location>
</feature>
<evidence type="ECO:0000256" key="3">
    <source>
        <dbReference type="PROSITE-ProRule" id="PRU01379"/>
    </source>
</evidence>
<evidence type="ECO:0000259" key="5">
    <source>
        <dbReference type="PROSITE" id="PS52035"/>
    </source>
</evidence>
<dbReference type="CDD" id="cd06241">
    <property type="entry name" value="M14-like"/>
    <property type="match status" value="1"/>
</dbReference>
<keyword evidence="7" id="KW-1185">Reference proteome</keyword>
<reference evidence="6 7" key="1">
    <citation type="submission" date="2019-01" db="EMBL/GenBank/DDBJ databases">
        <authorList>
            <person name="Chen W.-M."/>
        </authorList>
    </citation>
    <scope>NUCLEOTIDE SEQUENCE [LARGE SCALE GENOMIC DNA]</scope>
    <source>
        <strain evidence="6 7">KYPC3</strain>
    </source>
</reference>